<name>A0ABQ1QGZ5_9RHOB</name>
<protein>
    <submittedName>
        <fullName evidence="2">Uncharacterized protein</fullName>
    </submittedName>
</protein>
<evidence type="ECO:0000313" key="2">
    <source>
        <dbReference type="EMBL" id="GGD24802.1"/>
    </source>
</evidence>
<dbReference type="Proteomes" id="UP000617355">
    <property type="component" value="Unassembled WGS sequence"/>
</dbReference>
<organism evidence="2 3">
    <name type="scientific">Sinisalibacter lacisalsi</name>
    <dbReference type="NCBI Taxonomy" id="1526570"/>
    <lineage>
        <taxon>Bacteria</taxon>
        <taxon>Pseudomonadati</taxon>
        <taxon>Pseudomonadota</taxon>
        <taxon>Alphaproteobacteria</taxon>
        <taxon>Rhodobacterales</taxon>
        <taxon>Roseobacteraceae</taxon>
        <taxon>Sinisalibacter</taxon>
    </lineage>
</organism>
<keyword evidence="3" id="KW-1185">Reference proteome</keyword>
<sequence>MMKMFATSVPTPPPAAAAAVGALSGKGTSATAGAVTGSARCGAGVALAAARGGAGALSGEGGRTGDFGGAALGGDGRVAFAGSGMTTAAFCPCGAPHTVQKLAPGSSFDPQAAQKTASASIALSLCTYINTQPSPVTLIEIQAVLFTKGAGRRWK</sequence>
<accession>A0ABQ1QGZ5</accession>
<evidence type="ECO:0000256" key="1">
    <source>
        <dbReference type="SAM" id="SignalP"/>
    </source>
</evidence>
<reference evidence="3" key="1">
    <citation type="journal article" date="2019" name="Int. J. Syst. Evol. Microbiol.">
        <title>The Global Catalogue of Microorganisms (GCM) 10K type strain sequencing project: providing services to taxonomists for standard genome sequencing and annotation.</title>
        <authorList>
            <consortium name="The Broad Institute Genomics Platform"/>
            <consortium name="The Broad Institute Genome Sequencing Center for Infectious Disease"/>
            <person name="Wu L."/>
            <person name="Ma J."/>
        </authorList>
    </citation>
    <scope>NUCLEOTIDE SEQUENCE [LARGE SCALE GENOMIC DNA]</scope>
    <source>
        <strain evidence="3">CGMCC 1.12922</strain>
    </source>
</reference>
<dbReference type="EMBL" id="BMGI01000001">
    <property type="protein sequence ID" value="GGD24802.1"/>
    <property type="molecule type" value="Genomic_DNA"/>
</dbReference>
<proteinExistence type="predicted"/>
<gene>
    <name evidence="2" type="ORF">GCM10011358_06560</name>
</gene>
<feature type="signal peptide" evidence="1">
    <location>
        <begin position="1"/>
        <end position="17"/>
    </location>
</feature>
<feature type="chain" id="PRO_5046775886" evidence="1">
    <location>
        <begin position="18"/>
        <end position="155"/>
    </location>
</feature>
<evidence type="ECO:0000313" key="3">
    <source>
        <dbReference type="Proteomes" id="UP000617355"/>
    </source>
</evidence>
<keyword evidence="1" id="KW-0732">Signal</keyword>
<comment type="caution">
    <text evidence="2">The sequence shown here is derived from an EMBL/GenBank/DDBJ whole genome shotgun (WGS) entry which is preliminary data.</text>
</comment>